<proteinExistence type="inferred from homology"/>
<keyword evidence="4" id="KW-1185">Reference proteome</keyword>
<dbReference type="Proteomes" id="UP001652625">
    <property type="component" value="Chromosome 03"/>
</dbReference>
<dbReference type="PRINTS" id="PR00295">
    <property type="entry name" value="STEFINA"/>
</dbReference>
<dbReference type="InterPro" id="IPR001713">
    <property type="entry name" value="Prot_inh_stefin"/>
</dbReference>
<comment type="similarity">
    <text evidence="1">Belongs to the cystatin family.</text>
</comment>
<evidence type="ECO:0000313" key="5">
    <source>
        <dbReference type="RefSeq" id="XP_065649819.1"/>
    </source>
</evidence>
<accession>A0ABM4BL77</accession>
<dbReference type="SUPFAM" id="SSF54403">
    <property type="entry name" value="Cystatin/monellin"/>
    <property type="match status" value="1"/>
</dbReference>
<reference evidence="5" key="1">
    <citation type="submission" date="2025-08" db="UniProtKB">
        <authorList>
            <consortium name="RefSeq"/>
        </authorList>
    </citation>
    <scope>IDENTIFICATION</scope>
</reference>
<evidence type="ECO:0000256" key="3">
    <source>
        <dbReference type="ARBA" id="ARBA00022704"/>
    </source>
</evidence>
<keyword evidence="3" id="KW-0789">Thiol protease inhibitor</keyword>
<dbReference type="GeneID" id="101235228"/>
<dbReference type="RefSeq" id="XP_065649819.1">
    <property type="nucleotide sequence ID" value="XM_065793747.1"/>
</dbReference>
<dbReference type="PANTHER" id="PTHR11414:SF21">
    <property type="entry name" value="CYSTATIN 14A, TANDEM DUPLICATE 1-RELATED"/>
    <property type="match status" value="1"/>
</dbReference>
<dbReference type="InterPro" id="IPR046350">
    <property type="entry name" value="Cystatin_sf"/>
</dbReference>
<organism evidence="4 5">
    <name type="scientific">Hydra vulgaris</name>
    <name type="common">Hydra</name>
    <name type="synonym">Hydra attenuata</name>
    <dbReference type="NCBI Taxonomy" id="6087"/>
    <lineage>
        <taxon>Eukaryota</taxon>
        <taxon>Metazoa</taxon>
        <taxon>Cnidaria</taxon>
        <taxon>Hydrozoa</taxon>
        <taxon>Hydroidolina</taxon>
        <taxon>Anthoathecata</taxon>
        <taxon>Aplanulata</taxon>
        <taxon>Hydridae</taxon>
        <taxon>Hydra</taxon>
    </lineage>
</organism>
<sequence>MDKPNYALSERLAATAEVQDIINLVKEELFNRTIHCLDIYDAVTYRFQSTNCGTNILIKVRVSHGRFLHAKVYVDFNNNIKLIYVDDNKGICDPLSPRDI</sequence>
<keyword evidence="2" id="KW-0646">Protease inhibitor</keyword>
<dbReference type="PANTHER" id="PTHR11414">
    <property type="entry name" value="CYSTATIN FAMILY MEMBER"/>
    <property type="match status" value="1"/>
</dbReference>
<gene>
    <name evidence="5" type="primary">LOC101235228</name>
</gene>
<evidence type="ECO:0000313" key="4">
    <source>
        <dbReference type="Proteomes" id="UP001652625"/>
    </source>
</evidence>
<evidence type="ECO:0000256" key="1">
    <source>
        <dbReference type="ARBA" id="ARBA00009403"/>
    </source>
</evidence>
<evidence type="ECO:0000256" key="2">
    <source>
        <dbReference type="ARBA" id="ARBA00022690"/>
    </source>
</evidence>
<protein>
    <submittedName>
        <fullName evidence="5">Uncharacterized protein LOC101235228 isoform X2</fullName>
    </submittedName>
</protein>
<dbReference type="Gene3D" id="3.10.450.10">
    <property type="match status" value="1"/>
</dbReference>
<name>A0ABM4BL77_HYDVU</name>